<comment type="caution">
    <text evidence="2">The sequence shown here is derived from an EMBL/GenBank/DDBJ whole genome shotgun (WGS) entry which is preliminary data.</text>
</comment>
<gene>
    <name evidence="2" type="ORF">E1757_22130</name>
</gene>
<dbReference type="Proteomes" id="UP000295636">
    <property type="component" value="Unassembled WGS sequence"/>
</dbReference>
<proteinExistence type="predicted"/>
<reference evidence="2 3" key="1">
    <citation type="submission" date="2019-03" db="EMBL/GenBank/DDBJ databases">
        <title>This is whole genome sequence of Paenibacillus sp MS74 strain.</title>
        <authorList>
            <person name="Trinh H.N."/>
        </authorList>
    </citation>
    <scope>NUCLEOTIDE SEQUENCE [LARGE SCALE GENOMIC DNA]</scope>
    <source>
        <strain evidence="2 3">MS74</strain>
    </source>
</reference>
<protein>
    <submittedName>
        <fullName evidence="2">Transposase</fullName>
    </submittedName>
</protein>
<dbReference type="OrthoDB" id="9781005at2"/>
<sequence length="185" mass="21498">MLRIVGVSEQTYYYRKKHLKSQRVYNGGRPIPGLSLGQKQQPVSDEQIKEWLMELITGDESIYGYRKLTLCLKRQYGLIINKKKVYRLCRELDILQPQRRKRIHYPRKLAITGKSVPRINFGKWTSNTAILQQSSVSFSYSASLTYMIVPSSITIWASLAKASMPRRFCSGRCRNDSSLRKNNCR</sequence>
<evidence type="ECO:0000259" key="1">
    <source>
        <dbReference type="Pfam" id="PF13276"/>
    </source>
</evidence>
<name>A0A4R5KK58_9BACL</name>
<dbReference type="InterPro" id="IPR025948">
    <property type="entry name" value="HTH-like_dom"/>
</dbReference>
<dbReference type="EMBL" id="SMRT01000011">
    <property type="protein sequence ID" value="TDF95215.1"/>
    <property type="molecule type" value="Genomic_DNA"/>
</dbReference>
<evidence type="ECO:0000313" key="2">
    <source>
        <dbReference type="EMBL" id="TDF95215.1"/>
    </source>
</evidence>
<dbReference type="AlphaFoldDB" id="A0A4R5KK58"/>
<dbReference type="Pfam" id="PF13276">
    <property type="entry name" value="HTH_21"/>
    <property type="match status" value="1"/>
</dbReference>
<organism evidence="2 3">
    <name type="scientific">Paenibacillus piri</name>
    <dbReference type="NCBI Taxonomy" id="2547395"/>
    <lineage>
        <taxon>Bacteria</taxon>
        <taxon>Bacillati</taxon>
        <taxon>Bacillota</taxon>
        <taxon>Bacilli</taxon>
        <taxon>Bacillales</taxon>
        <taxon>Paenibacillaceae</taxon>
        <taxon>Paenibacillus</taxon>
    </lineage>
</organism>
<feature type="domain" description="HTH-like" evidence="1">
    <location>
        <begin position="45"/>
        <end position="102"/>
    </location>
</feature>
<evidence type="ECO:0000313" key="3">
    <source>
        <dbReference type="Proteomes" id="UP000295636"/>
    </source>
</evidence>
<accession>A0A4R5KK58</accession>
<keyword evidence="3" id="KW-1185">Reference proteome</keyword>